<evidence type="ECO:0000259" key="2">
    <source>
        <dbReference type="Pfam" id="PF13529"/>
    </source>
</evidence>
<evidence type="ECO:0000313" key="3">
    <source>
        <dbReference type="EMBL" id="PIV25480.1"/>
    </source>
</evidence>
<feature type="domain" description="Peptidase C39-like" evidence="2">
    <location>
        <begin position="221"/>
        <end position="338"/>
    </location>
</feature>
<accession>A0A2M7CIM9</accession>
<dbReference type="InterPro" id="IPR039564">
    <property type="entry name" value="Peptidase_C39-like"/>
</dbReference>
<dbReference type="Proteomes" id="UP000229966">
    <property type="component" value="Unassembled WGS sequence"/>
</dbReference>
<reference evidence="4" key="1">
    <citation type="submission" date="2017-09" db="EMBL/GenBank/DDBJ databases">
        <title>Depth-based differentiation of microbial function through sediment-hosted aquifers and enrichment of novel symbionts in the deep terrestrial subsurface.</title>
        <authorList>
            <person name="Probst A.J."/>
            <person name="Ladd B."/>
            <person name="Jarett J.K."/>
            <person name="Geller-Mcgrath D.E."/>
            <person name="Sieber C.M.K."/>
            <person name="Emerson J.B."/>
            <person name="Anantharaman K."/>
            <person name="Thomas B.C."/>
            <person name="Malmstrom R."/>
            <person name="Stieglmeier M."/>
            <person name="Klingl A."/>
            <person name="Woyke T."/>
            <person name="Ryan C.M."/>
            <person name="Banfield J.F."/>
        </authorList>
    </citation>
    <scope>NUCLEOTIDE SEQUENCE [LARGE SCALE GENOMIC DNA]</scope>
</reference>
<dbReference type="AlphaFoldDB" id="A0A2M7CIM9"/>
<comment type="caution">
    <text evidence="3">The sequence shown here is derived from an EMBL/GenBank/DDBJ whole genome shotgun (WGS) entry which is preliminary data.</text>
</comment>
<protein>
    <recommendedName>
        <fullName evidence="2">Peptidase C39-like domain-containing protein</fullName>
    </recommendedName>
</protein>
<feature type="transmembrane region" description="Helical" evidence="1">
    <location>
        <begin position="6"/>
        <end position="31"/>
    </location>
</feature>
<evidence type="ECO:0000313" key="4">
    <source>
        <dbReference type="Proteomes" id="UP000229966"/>
    </source>
</evidence>
<organism evidence="3 4">
    <name type="scientific">Candidatus Berkelbacteria bacterium CG03_land_8_20_14_0_80_40_36</name>
    <dbReference type="NCBI Taxonomy" id="1974509"/>
    <lineage>
        <taxon>Bacteria</taxon>
        <taxon>Candidatus Berkelbacteria</taxon>
    </lineage>
</organism>
<keyword evidence="1" id="KW-0472">Membrane</keyword>
<sequence>MPKSKFGISCACLGIAIGGAMLIGIAVFLIFSGGNMGLELSTNVGNGGCVLVDSAFRDTQTLSDPDIAWNIIKKMHLKNIPKKERIDQIFSEAQKAHINPAILLAFWNAEQTFGNEYKAFGYGKFNGKDKGFENQLAGALGVINDAIENRGYYTQPEGENIWTRLLYNYVSAERKNSYNEFGYVSGGMENRIVFLGKLLPDGMIECAKTDVENLVSGQVANIPCKKQDVGSDCAYAATAMIISWATHGQENYTSSELHKKYSSTLIALNRETGYHWVQGTNYLNEIQTVINSLEQGKPVLFYSRLYRKEGEKLIISGQKRHVMVMVGYDTNDSSFIVHSSGPRDCATFKVTLQELRSAGPHEDFNYLYVYIK</sequence>
<gene>
    <name evidence="3" type="ORF">COS38_01375</name>
</gene>
<evidence type="ECO:0000256" key="1">
    <source>
        <dbReference type="SAM" id="Phobius"/>
    </source>
</evidence>
<name>A0A2M7CIM9_9BACT</name>
<keyword evidence="1" id="KW-0812">Transmembrane</keyword>
<dbReference type="Pfam" id="PF13529">
    <property type="entry name" value="Peptidase_C39_2"/>
    <property type="match status" value="1"/>
</dbReference>
<keyword evidence="1" id="KW-1133">Transmembrane helix</keyword>
<proteinExistence type="predicted"/>
<dbReference type="EMBL" id="PEUM01000037">
    <property type="protein sequence ID" value="PIV25480.1"/>
    <property type="molecule type" value="Genomic_DNA"/>
</dbReference>